<name>A0ABS1J564_9BACL</name>
<dbReference type="InterPro" id="IPR013856">
    <property type="entry name" value="Peptidase_M4_domain"/>
</dbReference>
<dbReference type="Pfam" id="PF01447">
    <property type="entry name" value="Peptidase_M4"/>
    <property type="match status" value="1"/>
</dbReference>
<organism evidence="13 14">
    <name type="scientific">Tumebacillus amylolyticus</name>
    <dbReference type="NCBI Taxonomy" id="2801339"/>
    <lineage>
        <taxon>Bacteria</taxon>
        <taxon>Bacillati</taxon>
        <taxon>Bacillota</taxon>
        <taxon>Bacilli</taxon>
        <taxon>Bacillales</taxon>
        <taxon>Alicyclobacillaceae</taxon>
        <taxon>Tumebacillus</taxon>
    </lineage>
</organism>
<feature type="signal peptide" evidence="9">
    <location>
        <begin position="1"/>
        <end position="25"/>
    </location>
</feature>
<evidence type="ECO:0000256" key="3">
    <source>
        <dbReference type="ARBA" id="ARBA00022670"/>
    </source>
</evidence>
<dbReference type="InterPro" id="IPR011096">
    <property type="entry name" value="FTP_domain"/>
</dbReference>
<feature type="domain" description="Peptidase M4" evidence="10">
    <location>
        <begin position="220"/>
        <end position="358"/>
    </location>
</feature>
<keyword evidence="3 9" id="KW-0645">Protease</keyword>
<keyword evidence="8 9" id="KW-0482">Metalloprotease</keyword>
<dbReference type="Gene3D" id="3.10.170.10">
    <property type="match status" value="1"/>
</dbReference>
<evidence type="ECO:0000313" key="14">
    <source>
        <dbReference type="Proteomes" id="UP000602284"/>
    </source>
</evidence>
<feature type="domain" description="FTP" evidence="12">
    <location>
        <begin position="76"/>
        <end position="124"/>
    </location>
</feature>
<evidence type="ECO:0000256" key="1">
    <source>
        <dbReference type="ARBA" id="ARBA00001947"/>
    </source>
</evidence>
<accession>A0ABS1J564</accession>
<dbReference type="InterPro" id="IPR050728">
    <property type="entry name" value="Zinc_Metalloprotease_M4"/>
</dbReference>
<dbReference type="RefSeq" id="WP_201630570.1">
    <property type="nucleotide sequence ID" value="NZ_JAEQNB010000001.1"/>
</dbReference>
<evidence type="ECO:0000259" key="11">
    <source>
        <dbReference type="Pfam" id="PF02868"/>
    </source>
</evidence>
<dbReference type="PANTHER" id="PTHR33794">
    <property type="entry name" value="BACILLOLYSIN"/>
    <property type="match status" value="1"/>
</dbReference>
<evidence type="ECO:0000256" key="4">
    <source>
        <dbReference type="ARBA" id="ARBA00022723"/>
    </source>
</evidence>
<dbReference type="InterPro" id="IPR027268">
    <property type="entry name" value="Peptidase_M4/M1_CTD_sf"/>
</dbReference>
<feature type="chain" id="PRO_5044983094" description="Neutral metalloproteinase" evidence="9">
    <location>
        <begin position="26"/>
        <end position="510"/>
    </location>
</feature>
<dbReference type="Gene3D" id="3.10.450.40">
    <property type="match status" value="1"/>
</dbReference>
<comment type="function">
    <text evidence="9">Extracellular zinc metalloprotease.</text>
</comment>
<evidence type="ECO:0000256" key="7">
    <source>
        <dbReference type="ARBA" id="ARBA00022833"/>
    </source>
</evidence>
<evidence type="ECO:0000259" key="12">
    <source>
        <dbReference type="Pfam" id="PF07504"/>
    </source>
</evidence>
<keyword evidence="14" id="KW-1185">Reference proteome</keyword>
<dbReference type="PRINTS" id="PR00730">
    <property type="entry name" value="THERMOLYSIN"/>
</dbReference>
<dbReference type="EMBL" id="JAEQNB010000001">
    <property type="protein sequence ID" value="MBL0385335.1"/>
    <property type="molecule type" value="Genomic_DNA"/>
</dbReference>
<dbReference type="Pfam" id="PF02868">
    <property type="entry name" value="Peptidase_M4_C"/>
    <property type="match status" value="1"/>
</dbReference>
<dbReference type="EC" id="3.4.24.-" evidence="9"/>
<sequence length="510" mass="54654">MNKKMIATLVLSAWTVSAFTLPAGAADKQVLKDEQGKVHNVLGTIGHVSGSTAEQRALNALDKVQADFGFTRAASAFKAKETHLDEKSVTHTKLDQQINGVRVLDHQMIVHEQNGNVVGITGDYAALTPNATKAALDATTAISKAVANTGYTGTLSRPAQAELVYAPVGEQAVLAYLVNVNYLGENTAGNWQIVVNATDGSILRAFNNLQGDGPAVGTVGTMKINTYYRDATKLYYMEDWTKHMNATNGGIIQTLSARNGSTNAYHITSSNNVFTDVTAGNAHVYAGTVYDYLWNKLGRNSYDNRGSSIVNVLHYSTNYNNAFWDGTEMIYGDGDGVNFRSMVALDVTAHELYHGVTETTANLIYSGQSGALNESWSDAFASAVDSGDWMIGEDVYTPSISGDALRYMDNPPLGGQPANMSGYVNTTSDNGGVHTNSGIPNKAFYNFATSIGSRDIAMKIWYIAERDYMTSSTNFSGARAATLAATSALYGSASSYYTALQTAWTNVGVN</sequence>
<evidence type="ECO:0000256" key="9">
    <source>
        <dbReference type="RuleBase" id="RU366073"/>
    </source>
</evidence>
<evidence type="ECO:0000256" key="2">
    <source>
        <dbReference type="ARBA" id="ARBA00009388"/>
    </source>
</evidence>
<dbReference type="SUPFAM" id="SSF55486">
    <property type="entry name" value="Metalloproteases ('zincins'), catalytic domain"/>
    <property type="match status" value="1"/>
</dbReference>
<dbReference type="Gene3D" id="3.10.450.490">
    <property type="match status" value="1"/>
</dbReference>
<dbReference type="PANTHER" id="PTHR33794:SF1">
    <property type="entry name" value="BACILLOLYSIN"/>
    <property type="match status" value="1"/>
</dbReference>
<comment type="cofactor">
    <cofactor evidence="1 9">
        <name>Zn(2+)</name>
        <dbReference type="ChEBI" id="CHEBI:29105"/>
    </cofactor>
</comment>
<evidence type="ECO:0000259" key="10">
    <source>
        <dbReference type="Pfam" id="PF01447"/>
    </source>
</evidence>
<comment type="caution">
    <text evidence="13">The sequence shown here is derived from an EMBL/GenBank/DDBJ whole genome shotgun (WGS) entry which is preliminary data.</text>
</comment>
<dbReference type="Proteomes" id="UP000602284">
    <property type="component" value="Unassembled WGS sequence"/>
</dbReference>
<dbReference type="CDD" id="cd09597">
    <property type="entry name" value="M4_TLP"/>
    <property type="match status" value="1"/>
</dbReference>
<evidence type="ECO:0000256" key="8">
    <source>
        <dbReference type="ARBA" id="ARBA00023049"/>
    </source>
</evidence>
<dbReference type="InterPro" id="IPR023612">
    <property type="entry name" value="Peptidase_M4"/>
</dbReference>
<evidence type="ECO:0000256" key="5">
    <source>
        <dbReference type="ARBA" id="ARBA00022729"/>
    </source>
</evidence>
<keyword evidence="6 9" id="KW-0378">Hydrolase</keyword>
<dbReference type="Pfam" id="PF07504">
    <property type="entry name" value="FTP"/>
    <property type="match status" value="1"/>
</dbReference>
<comment type="subcellular location">
    <subcellularLocation>
        <location evidence="9">Secreted</location>
    </subcellularLocation>
</comment>
<reference evidence="13 14" key="1">
    <citation type="submission" date="2021-01" db="EMBL/GenBank/DDBJ databases">
        <title>Tumebacillus sp. strain ITR2 16S ribosomal RNA gene Genome sequencing and assembly.</title>
        <authorList>
            <person name="Kang M."/>
        </authorList>
    </citation>
    <scope>NUCLEOTIDE SEQUENCE [LARGE SCALE GENOMIC DNA]</scope>
    <source>
        <strain evidence="13 14">ITR2</strain>
    </source>
</reference>
<feature type="domain" description="Peptidase M4 C-terminal" evidence="11">
    <location>
        <begin position="361"/>
        <end position="509"/>
    </location>
</feature>
<gene>
    <name evidence="13" type="ORF">JJB07_01635</name>
</gene>
<dbReference type="Gene3D" id="1.10.390.10">
    <property type="entry name" value="Neutral Protease Domain 2"/>
    <property type="match status" value="1"/>
</dbReference>
<evidence type="ECO:0000256" key="6">
    <source>
        <dbReference type="ARBA" id="ARBA00022801"/>
    </source>
</evidence>
<keyword evidence="9" id="KW-0964">Secreted</keyword>
<evidence type="ECO:0000313" key="13">
    <source>
        <dbReference type="EMBL" id="MBL0385335.1"/>
    </source>
</evidence>
<protein>
    <recommendedName>
        <fullName evidence="9">Neutral metalloproteinase</fullName>
        <ecNumber evidence="9">3.4.24.-</ecNumber>
    </recommendedName>
</protein>
<keyword evidence="7 9" id="KW-0862">Zinc</keyword>
<keyword evidence="4" id="KW-0479">Metal-binding</keyword>
<proteinExistence type="inferred from homology"/>
<dbReference type="InterPro" id="IPR001570">
    <property type="entry name" value="Peptidase_M4_C_domain"/>
</dbReference>
<keyword evidence="5 9" id="KW-0732">Signal</keyword>
<comment type="similarity">
    <text evidence="2 9">Belongs to the peptidase M4 family.</text>
</comment>